<evidence type="ECO:0000256" key="4">
    <source>
        <dbReference type="ARBA" id="ARBA00023016"/>
    </source>
</evidence>
<reference evidence="7 8" key="1">
    <citation type="submission" date="2024-09" db="EMBL/GenBank/DDBJ databases">
        <authorList>
            <person name="Sun Q."/>
            <person name="Mori K."/>
        </authorList>
    </citation>
    <scope>NUCLEOTIDE SEQUENCE [LARGE SCALE GENOMIC DNA]</scope>
    <source>
        <strain evidence="7 8">JCM 3028</strain>
    </source>
</reference>
<evidence type="ECO:0000256" key="2">
    <source>
        <dbReference type="ARBA" id="ARBA00022741"/>
    </source>
</evidence>
<dbReference type="Proteomes" id="UP001589610">
    <property type="component" value="Unassembled WGS sequence"/>
</dbReference>
<dbReference type="Gene3D" id="3.30.420.40">
    <property type="match status" value="2"/>
</dbReference>
<keyword evidence="3" id="KW-0067">ATP-binding</keyword>
<feature type="compositionally biased region" description="Gly residues" evidence="6">
    <location>
        <begin position="469"/>
        <end position="484"/>
    </location>
</feature>
<evidence type="ECO:0000313" key="7">
    <source>
        <dbReference type="EMBL" id="MFB9677156.1"/>
    </source>
</evidence>
<protein>
    <submittedName>
        <fullName evidence="7">Hsp70 family protein</fullName>
    </submittedName>
</protein>
<dbReference type="Pfam" id="PF00012">
    <property type="entry name" value="HSP70"/>
    <property type="match status" value="1"/>
</dbReference>
<keyword evidence="2" id="KW-0547">Nucleotide-binding</keyword>
<dbReference type="PROSITE" id="PS00297">
    <property type="entry name" value="HSP70_1"/>
    <property type="match status" value="1"/>
</dbReference>
<sequence>MAQWCLGVDLGTSFSAGVMAAEGRFDVLEVEGERRIPSAVMLDERGTLVAGRIAQRGIAISPERVERNPKRYVGRGRMLLGGVPVDVADALAALLELFVSEGRRRFDGADPDCIALTHPVAWGADRKAVLLAAARKVVSGVRIALIDEPVASARYFASAGRATGGSRLAVYDLGGGTFDAAVLTVDGGDFAVVGEPGGSDEIGGEGFDEQVFAFLGAQIERLDADWWLQVTTNPERRYVSYAADLLKMAREAKETLSKFDTSSHYVVGINEDVHITRADLEDLIGEEIVRTVDILDETIRGAGVESDELAAVFMTGGPSRMPLVQKAVRERFGERVRTYDDPKIVVAYGAAQLAWKLKVEHREPGPGPVPATGGHPVPTGAPGVPGVPGAGRVSGTEQRAFTGPAADSPVPAGGPAGGHRPPGAPVAGPIASPRAFTGPAGGATGDHRVLTGPEDGATGGHRAPTGPPGVSGAGGAGGGGGGPTVQGIEKVMDAVLEARAEAGRVFVHQAFDHGHFLRRLDGIGGRHDRELRFGRLVEWAASGEGVVAVEQVGPAQVLVRTLTPDLAIRATHPLQMWGDPTVIAHGRTAWVFFQPRQAVPVDTSMGLPWGETGHLAMVEIDLAGTFAFQAPQPRELGPYAQWFLNEDNRLRRLLDQEAPSGTEPSPSVGAPGCTVVLGQFTSNKPMFQNRHQDFRPWQVLCLVDPGGVVRPTVREPGRSWLHQVVLHRGRWFTSGSAGLEADTADGRTRLVMPRPRGGALRWFPAGGQIYAVGVDQVSPARGWSVGIFDQRSQTLEFLMGKQSATLAGHLTSRHRWERPRFVADGDSMWMTMRDAGRSRLLHVTPAGAREVHRTPGTFEPVARVPTGLLCLHHPDDATGAARDQPATLVHLPL</sequence>
<evidence type="ECO:0000256" key="6">
    <source>
        <dbReference type="SAM" id="MobiDB-lite"/>
    </source>
</evidence>
<evidence type="ECO:0000256" key="1">
    <source>
        <dbReference type="ARBA" id="ARBA00007381"/>
    </source>
</evidence>
<accession>A0ABV5TE04</accession>
<dbReference type="EMBL" id="JBHMBS010000007">
    <property type="protein sequence ID" value="MFB9677156.1"/>
    <property type="molecule type" value="Genomic_DNA"/>
</dbReference>
<comment type="caution">
    <text evidence="7">The sequence shown here is derived from an EMBL/GenBank/DDBJ whole genome shotgun (WGS) entry which is preliminary data.</text>
</comment>
<dbReference type="SUPFAM" id="SSF53067">
    <property type="entry name" value="Actin-like ATPase domain"/>
    <property type="match status" value="2"/>
</dbReference>
<dbReference type="PANTHER" id="PTHR42749">
    <property type="entry name" value="CELL SHAPE-DETERMINING PROTEIN MREB"/>
    <property type="match status" value="1"/>
</dbReference>
<dbReference type="InterPro" id="IPR018181">
    <property type="entry name" value="Heat_shock_70_CS"/>
</dbReference>
<evidence type="ECO:0000313" key="8">
    <source>
        <dbReference type="Proteomes" id="UP001589610"/>
    </source>
</evidence>
<organism evidence="7 8">
    <name type="scientific">Streptosporangium vulgare</name>
    <dbReference type="NCBI Taxonomy" id="46190"/>
    <lineage>
        <taxon>Bacteria</taxon>
        <taxon>Bacillati</taxon>
        <taxon>Actinomycetota</taxon>
        <taxon>Actinomycetes</taxon>
        <taxon>Streptosporangiales</taxon>
        <taxon>Streptosporangiaceae</taxon>
        <taxon>Streptosporangium</taxon>
    </lineage>
</organism>
<evidence type="ECO:0000256" key="5">
    <source>
        <dbReference type="ARBA" id="ARBA00023186"/>
    </source>
</evidence>
<dbReference type="InterPro" id="IPR013126">
    <property type="entry name" value="Hsp_70_fam"/>
</dbReference>
<gene>
    <name evidence="7" type="ORF">ACFFRH_16895</name>
</gene>
<dbReference type="RefSeq" id="WP_386157509.1">
    <property type="nucleotide sequence ID" value="NZ_JBHMBS010000007.1"/>
</dbReference>
<feature type="compositionally biased region" description="Low complexity" evidence="6">
    <location>
        <begin position="403"/>
        <end position="429"/>
    </location>
</feature>
<keyword evidence="8" id="KW-1185">Reference proteome</keyword>
<dbReference type="InterPro" id="IPR043129">
    <property type="entry name" value="ATPase_NBD"/>
</dbReference>
<evidence type="ECO:0000256" key="3">
    <source>
        <dbReference type="ARBA" id="ARBA00022840"/>
    </source>
</evidence>
<dbReference type="Gene3D" id="3.90.640.10">
    <property type="entry name" value="Actin, Chain A, domain 4"/>
    <property type="match status" value="1"/>
</dbReference>
<name>A0ABV5TE04_9ACTN</name>
<proteinExistence type="inferred from homology"/>
<comment type="similarity">
    <text evidence="1">Belongs to the heat shock protein 70 family.</text>
</comment>
<feature type="region of interest" description="Disordered" evidence="6">
    <location>
        <begin position="364"/>
        <end position="485"/>
    </location>
</feature>
<feature type="compositionally biased region" description="Low complexity" evidence="6">
    <location>
        <begin position="370"/>
        <end position="384"/>
    </location>
</feature>
<keyword evidence="4" id="KW-0346">Stress response</keyword>
<dbReference type="PRINTS" id="PR00301">
    <property type="entry name" value="HEATSHOCK70"/>
</dbReference>
<dbReference type="PANTHER" id="PTHR42749:SF1">
    <property type="entry name" value="CELL SHAPE-DETERMINING PROTEIN MREB"/>
    <property type="match status" value="1"/>
</dbReference>
<dbReference type="PROSITE" id="PS01036">
    <property type="entry name" value="HSP70_3"/>
    <property type="match status" value="1"/>
</dbReference>
<keyword evidence="5" id="KW-0143">Chaperone</keyword>